<reference evidence="3" key="1">
    <citation type="submission" date="2020-06" db="EMBL/GenBank/DDBJ databases">
        <authorList>
            <person name="Ji K."/>
            <person name="Li J."/>
        </authorList>
    </citation>
    <scope>NUCLEOTIDE SEQUENCE</scope>
    <source>
        <strain evidence="3">JKM2019</strain>
        <tissue evidence="3">Whole body</tissue>
    </source>
</reference>
<reference evidence="3" key="2">
    <citation type="journal article" date="2021" name="World Allergy Organ. J.">
        <title>Chromosome-level assembly of Dermatophagoides farinae genome and transcriptome reveals two novel allergens Der f 37 and Der f 39.</title>
        <authorList>
            <person name="Chen J."/>
            <person name="Cai Z."/>
            <person name="Fan D."/>
            <person name="Hu J."/>
            <person name="Hou Y."/>
            <person name="He Y."/>
            <person name="Zhang Z."/>
            <person name="Zhao Z."/>
            <person name="Gao P."/>
            <person name="Hu W."/>
            <person name="Sun J."/>
            <person name="Li J."/>
            <person name="Ji K."/>
        </authorList>
    </citation>
    <scope>NUCLEOTIDE SEQUENCE</scope>
    <source>
        <strain evidence="3">JKM2019</strain>
    </source>
</reference>
<dbReference type="Pfam" id="PF05276">
    <property type="entry name" value="SH3BP5"/>
    <property type="match status" value="1"/>
</dbReference>
<gene>
    <name evidence="3" type="ORF">HUG17_9248</name>
</gene>
<accession>A0A9D4NTQ6</accession>
<comment type="similarity">
    <text evidence="1">Belongs to the SH3BP5 family.</text>
</comment>
<evidence type="ECO:0000256" key="2">
    <source>
        <dbReference type="ARBA" id="ARBA00023054"/>
    </source>
</evidence>
<name>A0A9D4NTQ6_DERFA</name>
<protein>
    <submittedName>
        <fullName evidence="3">Uncharacterized protein</fullName>
    </submittedName>
</protein>
<dbReference type="GO" id="GO:0035556">
    <property type="term" value="P:intracellular signal transduction"/>
    <property type="evidence" value="ECO:0007669"/>
    <property type="project" value="InterPro"/>
</dbReference>
<dbReference type="OrthoDB" id="10514348at2759"/>
<dbReference type="AlphaFoldDB" id="A0A9D4NTQ6"/>
<proteinExistence type="inferred from homology"/>
<evidence type="ECO:0000313" key="3">
    <source>
        <dbReference type="EMBL" id="KAH7638143.1"/>
    </source>
</evidence>
<dbReference type="Proteomes" id="UP000828236">
    <property type="component" value="Unassembled WGS sequence"/>
</dbReference>
<comment type="caution">
    <text evidence="3">The sequence shown here is derived from an EMBL/GenBank/DDBJ whole genome shotgun (WGS) entry which is preliminary data.</text>
</comment>
<sequence>MTKLTLKTLATITKKPSVDELDRVSLVENISLTNTIHDLLNELNQYGTMVNECSKKKYLLVKQLQNEIDHIHELGKIPVLSEYFQLLFNLESCQQRIEQHELDISDIVTEMCMTKHIIINMVQIDQQTRLLANSKQHSSSTSSLVLLNWKKNMVKKINNQTKRRNSIIDDDDDDESNNIIAKSNGSSKILKNLFKFLRNSPKTYNKNHRNCSIRSIHKSSLIDDDDNNTAFNDPTFETIERLKMKLKFLSKHRQSNEQCFRQLIQDCLSLKQELKQYYQQHYKELTENQQNLNQYFRYRLRTNELQSQIVTMDQSINDYRQQYRNTMDRIQTLSNTIHKNRNNKDGYICDIQS</sequence>
<organism evidence="3">
    <name type="scientific">Dermatophagoides farinae</name>
    <name type="common">American house dust mite</name>
    <dbReference type="NCBI Taxonomy" id="6954"/>
    <lineage>
        <taxon>Eukaryota</taxon>
        <taxon>Metazoa</taxon>
        <taxon>Ecdysozoa</taxon>
        <taxon>Arthropoda</taxon>
        <taxon>Chelicerata</taxon>
        <taxon>Arachnida</taxon>
        <taxon>Acari</taxon>
        <taxon>Acariformes</taxon>
        <taxon>Sarcoptiformes</taxon>
        <taxon>Astigmata</taxon>
        <taxon>Psoroptidia</taxon>
        <taxon>Analgoidea</taxon>
        <taxon>Pyroglyphidae</taxon>
        <taxon>Dermatophagoidinae</taxon>
        <taxon>Dermatophagoides</taxon>
    </lineage>
</organism>
<dbReference type="EMBL" id="SDOV01000008">
    <property type="protein sequence ID" value="KAH7638143.1"/>
    <property type="molecule type" value="Genomic_DNA"/>
</dbReference>
<dbReference type="InterPro" id="IPR007940">
    <property type="entry name" value="SH3BP5"/>
</dbReference>
<keyword evidence="2" id="KW-0175">Coiled coil</keyword>
<evidence type="ECO:0000256" key="1">
    <source>
        <dbReference type="ARBA" id="ARBA00007796"/>
    </source>
</evidence>